<evidence type="ECO:0000313" key="2">
    <source>
        <dbReference type="Proteomes" id="UP000594263"/>
    </source>
</evidence>
<dbReference type="Proteomes" id="UP000594263">
    <property type="component" value="Unplaced"/>
</dbReference>
<sequence>MTFNPDPSTRSSDRTPIVVSFAGNGATITGFIDRHGNEGNLKHASTAASTANNIIKIRSPRSIRKEPNNKCNCLVHPLLDLPSWEQRTATPPVVDRTLDVRRFDSHHHSS</sequence>
<dbReference type="AlphaFoldDB" id="A0A7N0TLH2"/>
<organism evidence="1 2">
    <name type="scientific">Kalanchoe fedtschenkoi</name>
    <name type="common">Lavender scallops</name>
    <name type="synonym">South American air plant</name>
    <dbReference type="NCBI Taxonomy" id="63787"/>
    <lineage>
        <taxon>Eukaryota</taxon>
        <taxon>Viridiplantae</taxon>
        <taxon>Streptophyta</taxon>
        <taxon>Embryophyta</taxon>
        <taxon>Tracheophyta</taxon>
        <taxon>Spermatophyta</taxon>
        <taxon>Magnoliopsida</taxon>
        <taxon>eudicotyledons</taxon>
        <taxon>Gunneridae</taxon>
        <taxon>Pentapetalae</taxon>
        <taxon>Saxifragales</taxon>
        <taxon>Crassulaceae</taxon>
        <taxon>Kalanchoe</taxon>
    </lineage>
</organism>
<accession>A0A7N0TLH2</accession>
<dbReference type="EnsemblPlants" id="Kaladp0039s0743.1.v1.1">
    <property type="protein sequence ID" value="Kaladp0039s0743.1.v1.1.CDS.1"/>
    <property type="gene ID" value="Kaladp0039s0743.v1.1"/>
</dbReference>
<name>A0A7N0TLH2_KALFE</name>
<protein>
    <submittedName>
        <fullName evidence="1">Uncharacterized protein</fullName>
    </submittedName>
</protein>
<reference evidence="1" key="1">
    <citation type="submission" date="2021-01" db="UniProtKB">
        <authorList>
            <consortium name="EnsemblPlants"/>
        </authorList>
    </citation>
    <scope>IDENTIFICATION</scope>
</reference>
<dbReference type="Gramene" id="Kaladp0039s0743.1.v1.1">
    <property type="protein sequence ID" value="Kaladp0039s0743.1.v1.1.CDS.1"/>
    <property type="gene ID" value="Kaladp0039s0743.v1.1"/>
</dbReference>
<keyword evidence="2" id="KW-1185">Reference proteome</keyword>
<evidence type="ECO:0000313" key="1">
    <source>
        <dbReference type="EnsemblPlants" id="Kaladp0039s0743.1.v1.1.CDS.1"/>
    </source>
</evidence>
<proteinExistence type="predicted"/>